<feature type="domain" description="Bulb-type lectin" evidence="5">
    <location>
        <begin position="33"/>
        <end position="143"/>
    </location>
</feature>
<reference evidence="6 7" key="1">
    <citation type="journal article" date="2015" name="Sci. Rep.">
        <title>The power of single molecule real-time sequencing technology in the de novo assembly of a eukaryotic genome.</title>
        <authorList>
            <person name="Sakai H."/>
            <person name="Naito K."/>
            <person name="Ogiso-Tanaka E."/>
            <person name="Takahashi Y."/>
            <person name="Iseki K."/>
            <person name="Muto C."/>
            <person name="Satou K."/>
            <person name="Teruya K."/>
            <person name="Shiroma A."/>
            <person name="Shimoji M."/>
            <person name="Hirano T."/>
            <person name="Itoh T."/>
            <person name="Kaga A."/>
            <person name="Tomooka N."/>
        </authorList>
    </citation>
    <scope>NUCLEOTIDE SEQUENCE [LARGE SCALE GENOMIC DNA]</scope>
    <source>
        <strain evidence="7">cv. Shumari</strain>
    </source>
</reference>
<dbReference type="PROSITE" id="PS50927">
    <property type="entry name" value="BULB_LECTIN"/>
    <property type="match status" value="1"/>
</dbReference>
<accession>A0A0S3RDX4</accession>
<evidence type="ECO:0000256" key="4">
    <source>
        <dbReference type="SAM" id="MobiDB-lite"/>
    </source>
</evidence>
<dbReference type="EMBL" id="AP015035">
    <property type="protein sequence ID" value="BAT78900.1"/>
    <property type="molecule type" value="Genomic_DNA"/>
</dbReference>
<dbReference type="Gene3D" id="2.90.10.10">
    <property type="entry name" value="Bulb-type lectin domain"/>
    <property type="match status" value="1"/>
</dbReference>
<dbReference type="Proteomes" id="UP000291084">
    <property type="component" value="Chromosome 2"/>
</dbReference>
<dbReference type="OrthoDB" id="1429747at2759"/>
<dbReference type="InterPro" id="IPR036426">
    <property type="entry name" value="Bulb-type_lectin_dom_sf"/>
</dbReference>
<sequence>METKMEEQKRNCSSNQEDKTKMKKKLKCRNKFNYEIAKTPERPPQGNLVSSNATFELGFFSPGEKSGGKYLGIWYHGLKQQTVVWVANREDLVADSSGVFRIAEDGNLVVEDAFKSRCSSELGPSRSLNRTLQLLESGNRMKV</sequence>
<dbReference type="PANTHER" id="PTHR32444:SF247">
    <property type="entry name" value="OS01G0958200 PROTEIN"/>
    <property type="match status" value="1"/>
</dbReference>
<evidence type="ECO:0000256" key="2">
    <source>
        <dbReference type="ARBA" id="ARBA00023157"/>
    </source>
</evidence>
<evidence type="ECO:0000259" key="5">
    <source>
        <dbReference type="PROSITE" id="PS50927"/>
    </source>
</evidence>
<organism evidence="6 7">
    <name type="scientific">Vigna angularis var. angularis</name>
    <dbReference type="NCBI Taxonomy" id="157739"/>
    <lineage>
        <taxon>Eukaryota</taxon>
        <taxon>Viridiplantae</taxon>
        <taxon>Streptophyta</taxon>
        <taxon>Embryophyta</taxon>
        <taxon>Tracheophyta</taxon>
        <taxon>Spermatophyta</taxon>
        <taxon>Magnoliopsida</taxon>
        <taxon>eudicotyledons</taxon>
        <taxon>Gunneridae</taxon>
        <taxon>Pentapetalae</taxon>
        <taxon>rosids</taxon>
        <taxon>fabids</taxon>
        <taxon>Fabales</taxon>
        <taxon>Fabaceae</taxon>
        <taxon>Papilionoideae</taxon>
        <taxon>50 kb inversion clade</taxon>
        <taxon>NPAAA clade</taxon>
        <taxon>indigoferoid/millettioid clade</taxon>
        <taxon>Phaseoleae</taxon>
        <taxon>Vigna</taxon>
    </lineage>
</organism>
<proteinExistence type="predicted"/>
<dbReference type="SMART" id="SM00108">
    <property type="entry name" value="B_lectin"/>
    <property type="match status" value="1"/>
</dbReference>
<feature type="region of interest" description="Disordered" evidence="4">
    <location>
        <begin position="1"/>
        <end position="24"/>
    </location>
</feature>
<dbReference type="Pfam" id="PF01453">
    <property type="entry name" value="B_lectin"/>
    <property type="match status" value="1"/>
</dbReference>
<evidence type="ECO:0000256" key="3">
    <source>
        <dbReference type="ARBA" id="ARBA00023180"/>
    </source>
</evidence>
<keyword evidence="2" id="KW-1015">Disulfide bond</keyword>
<dbReference type="PANTHER" id="PTHR32444">
    <property type="entry name" value="BULB-TYPE LECTIN DOMAIN-CONTAINING PROTEIN"/>
    <property type="match status" value="1"/>
</dbReference>
<evidence type="ECO:0000256" key="1">
    <source>
        <dbReference type="ARBA" id="ARBA00022729"/>
    </source>
</evidence>
<keyword evidence="3" id="KW-0325">Glycoprotein</keyword>
<dbReference type="InterPro" id="IPR001480">
    <property type="entry name" value="Bulb-type_lectin_dom"/>
</dbReference>
<feature type="compositionally biased region" description="Basic and acidic residues" evidence="4">
    <location>
        <begin position="1"/>
        <end position="20"/>
    </location>
</feature>
<evidence type="ECO:0000313" key="6">
    <source>
        <dbReference type="EMBL" id="BAT78900.1"/>
    </source>
</evidence>
<keyword evidence="7" id="KW-1185">Reference proteome</keyword>
<gene>
    <name evidence="6" type="primary">Vigan.02G165500</name>
    <name evidence="6" type="ORF">VIGAN_02165500</name>
</gene>
<keyword evidence="1" id="KW-0732">Signal</keyword>
<protein>
    <recommendedName>
        <fullName evidence="5">Bulb-type lectin domain-containing protein</fullName>
    </recommendedName>
</protein>
<dbReference type="CDD" id="cd00028">
    <property type="entry name" value="B_lectin"/>
    <property type="match status" value="1"/>
</dbReference>
<dbReference type="SUPFAM" id="SSF51110">
    <property type="entry name" value="alpha-D-mannose-specific plant lectins"/>
    <property type="match status" value="1"/>
</dbReference>
<evidence type="ECO:0000313" key="7">
    <source>
        <dbReference type="Proteomes" id="UP000291084"/>
    </source>
</evidence>
<dbReference type="AlphaFoldDB" id="A0A0S3RDX4"/>
<name>A0A0S3RDX4_PHAAN</name>